<organism evidence="1 2">
    <name type="scientific">Glossina palpalis gambiensis</name>
    <dbReference type="NCBI Taxonomy" id="67801"/>
    <lineage>
        <taxon>Eukaryota</taxon>
        <taxon>Metazoa</taxon>
        <taxon>Ecdysozoa</taxon>
        <taxon>Arthropoda</taxon>
        <taxon>Hexapoda</taxon>
        <taxon>Insecta</taxon>
        <taxon>Pterygota</taxon>
        <taxon>Neoptera</taxon>
        <taxon>Endopterygota</taxon>
        <taxon>Diptera</taxon>
        <taxon>Brachycera</taxon>
        <taxon>Muscomorpha</taxon>
        <taxon>Hippoboscoidea</taxon>
        <taxon>Glossinidae</taxon>
        <taxon>Glossina</taxon>
    </lineage>
</organism>
<evidence type="ECO:0000313" key="1">
    <source>
        <dbReference type="EnsemblMetazoa" id="GPPI015462-PA"/>
    </source>
</evidence>
<evidence type="ECO:0000313" key="2">
    <source>
        <dbReference type="Proteomes" id="UP000092460"/>
    </source>
</evidence>
<dbReference type="EnsemblMetazoa" id="GPPI015462-RA">
    <property type="protein sequence ID" value="GPPI015462-PA"/>
    <property type="gene ID" value="GPPI015462"/>
</dbReference>
<proteinExistence type="predicted"/>
<dbReference type="AlphaFoldDB" id="A0A1B0B168"/>
<keyword evidence="2" id="KW-1185">Reference proteome</keyword>
<dbReference type="VEuPathDB" id="VectorBase:GPPI015462"/>
<dbReference type="EMBL" id="JXJN01007026">
    <property type="status" value="NOT_ANNOTATED_CDS"/>
    <property type="molecule type" value="Genomic_DNA"/>
</dbReference>
<reference evidence="1" key="2">
    <citation type="submission" date="2020-05" db="UniProtKB">
        <authorList>
            <consortium name="EnsemblMetazoa"/>
        </authorList>
    </citation>
    <scope>IDENTIFICATION</scope>
    <source>
        <strain evidence="1">IAEA</strain>
    </source>
</reference>
<accession>A0A1B0B168</accession>
<name>A0A1B0B168_9MUSC</name>
<sequence length="89" mass="10078">MEQAASSESKFRSTSLTLTSSLTAFCLDMLLSAVRICEKVLLFRKQESENTRLGAYDEETVKGIQTSSYPYGAIVYCEFLKIDLDRYES</sequence>
<dbReference type="Proteomes" id="UP000092460">
    <property type="component" value="Unassembled WGS sequence"/>
</dbReference>
<protein>
    <submittedName>
        <fullName evidence="1">Uncharacterized protein</fullName>
    </submittedName>
</protein>
<reference evidence="2" key="1">
    <citation type="submission" date="2015-01" db="EMBL/GenBank/DDBJ databases">
        <authorList>
            <person name="Aksoy S."/>
            <person name="Warren W."/>
            <person name="Wilson R.K."/>
        </authorList>
    </citation>
    <scope>NUCLEOTIDE SEQUENCE [LARGE SCALE GENOMIC DNA]</scope>
    <source>
        <strain evidence="2">IAEA</strain>
    </source>
</reference>